<proteinExistence type="predicted"/>
<dbReference type="EMBL" id="CAFBON010000018">
    <property type="protein sequence ID" value="CAB4976916.1"/>
    <property type="molecule type" value="Genomic_DNA"/>
</dbReference>
<organism evidence="2">
    <name type="scientific">freshwater metagenome</name>
    <dbReference type="NCBI Taxonomy" id="449393"/>
    <lineage>
        <taxon>unclassified sequences</taxon>
        <taxon>metagenomes</taxon>
        <taxon>ecological metagenomes</taxon>
    </lineage>
</organism>
<sequence length="218" mass="23617">MARSIPVVPTTTISACFTRRASASGVPGNSLPQHSRSRPIATGDSPRLRRSQLESESFGRRRPSRRATSSTARSGWRSTASSDRPLRATSSRTADECEYTGRPSSPLTVTIASPRTVRPPRVMAMFFSGVPSKRPTKWGDQPVSTPTLDGCRSCTRTPTPRRMVTQPPSEPTRGHEAPPSASTVMSASSSCTVPLARKKRRVWDDDAEGAVSAQPLQR</sequence>
<protein>
    <submittedName>
        <fullName evidence="2">Unannotated protein</fullName>
    </submittedName>
</protein>
<feature type="compositionally biased region" description="Low complexity" evidence="1">
    <location>
        <begin position="180"/>
        <end position="193"/>
    </location>
</feature>
<dbReference type="AlphaFoldDB" id="A0A6J7M7Z3"/>
<feature type="region of interest" description="Disordered" evidence="1">
    <location>
        <begin position="156"/>
        <end position="218"/>
    </location>
</feature>
<reference evidence="2" key="1">
    <citation type="submission" date="2020-05" db="EMBL/GenBank/DDBJ databases">
        <authorList>
            <person name="Chiriac C."/>
            <person name="Salcher M."/>
            <person name="Ghai R."/>
            <person name="Kavagutti S V."/>
        </authorList>
    </citation>
    <scope>NUCLEOTIDE SEQUENCE</scope>
</reference>
<evidence type="ECO:0000256" key="1">
    <source>
        <dbReference type="SAM" id="MobiDB-lite"/>
    </source>
</evidence>
<accession>A0A6J7M7Z3</accession>
<gene>
    <name evidence="2" type="ORF">UFOPK3954_00294</name>
</gene>
<name>A0A6J7M7Z3_9ZZZZ</name>
<dbReference type="PROSITE" id="PS51257">
    <property type="entry name" value="PROKAR_LIPOPROTEIN"/>
    <property type="match status" value="1"/>
</dbReference>
<feature type="compositionally biased region" description="Low complexity" evidence="1">
    <location>
        <begin position="66"/>
        <end position="82"/>
    </location>
</feature>
<feature type="region of interest" description="Disordered" evidence="1">
    <location>
        <begin position="18"/>
        <end position="109"/>
    </location>
</feature>
<evidence type="ECO:0000313" key="2">
    <source>
        <dbReference type="EMBL" id="CAB4976916.1"/>
    </source>
</evidence>